<accession>A0A0H5QD64</accession>
<reference evidence="1" key="1">
    <citation type="submission" date="2015-06" db="EMBL/GenBank/DDBJ databases">
        <authorList>
            <person name="Joergensen T."/>
        </authorList>
    </citation>
    <scope>NUCLEOTIDE SEQUENCE</scope>
    <source>
        <strain evidence="1">RGRH0156</strain>
    </source>
</reference>
<sequence length="71" mass="8068">MKVETAKKKKVEIRISEDDYKYLKVAAYSMGQSVSGMLRMISQASINAAKIQVQQGKIKLEDIETLYNDKL</sequence>
<proteinExistence type="predicted"/>
<evidence type="ECO:0000313" key="1">
    <source>
        <dbReference type="EMBL" id="CRY94087.1"/>
    </source>
</evidence>
<name>A0A0H5QD64_9ZZZZ</name>
<reference evidence="1" key="2">
    <citation type="submission" date="2015-07" db="EMBL/GenBank/DDBJ databases">
        <title>Plasmids, circular viruses and viroids from rat gut.</title>
        <authorList>
            <person name="Jorgensen T.J."/>
            <person name="Hansen M.A."/>
            <person name="Xu Z."/>
            <person name="Tabak M.A."/>
            <person name="Sorensen S.J."/>
            <person name="Hansen L.H."/>
        </authorList>
    </citation>
    <scope>NUCLEOTIDE SEQUENCE</scope>
    <source>
        <strain evidence="1">RGRH0156</strain>
    </source>
</reference>
<protein>
    <submittedName>
        <fullName evidence="1">Uncharacterized protein</fullName>
    </submittedName>
</protein>
<dbReference type="EMBL" id="LN852845">
    <property type="protein sequence ID" value="CRY94087.1"/>
    <property type="molecule type" value="Genomic_DNA"/>
</dbReference>
<organism evidence="1">
    <name type="scientific">uncultured prokaryote</name>
    <dbReference type="NCBI Taxonomy" id="198431"/>
    <lineage>
        <taxon>unclassified sequences</taxon>
        <taxon>environmental samples</taxon>
    </lineage>
</organism>
<dbReference type="AlphaFoldDB" id="A0A0H5QD64"/>